<keyword evidence="1" id="KW-0812">Transmembrane</keyword>
<evidence type="ECO:0000313" key="3">
    <source>
        <dbReference type="Proteomes" id="UP000005341"/>
    </source>
</evidence>
<gene>
    <name evidence="2" type="ORF">appser6_2470</name>
</gene>
<keyword evidence="1" id="KW-1133">Transmembrane helix</keyword>
<name>A0A828PMU4_ACTPL</name>
<organism evidence="2 3">
    <name type="scientific">Actinobacillus pleuropneumoniae serovar 6 str. Femo</name>
    <dbReference type="NCBI Taxonomy" id="754256"/>
    <lineage>
        <taxon>Bacteria</taxon>
        <taxon>Pseudomonadati</taxon>
        <taxon>Pseudomonadota</taxon>
        <taxon>Gammaproteobacteria</taxon>
        <taxon>Pasteurellales</taxon>
        <taxon>Pasteurellaceae</taxon>
        <taxon>Actinobacillus</taxon>
    </lineage>
</organism>
<sequence>MTNSICGKKRPLMLNCFVFLATASGLFYEKFCKCFFDYV</sequence>
<feature type="transmembrane region" description="Helical" evidence="1">
    <location>
        <begin position="12"/>
        <end position="28"/>
    </location>
</feature>
<evidence type="ECO:0000313" key="2">
    <source>
        <dbReference type="EMBL" id="EFM92821.1"/>
    </source>
</evidence>
<reference evidence="2 3" key="1">
    <citation type="journal article" date="2010" name="J. Bacteriol.">
        <title>Comparative genomic characterization of Actinobacillus pleuropneumoniae.</title>
        <authorList>
            <person name="Xu Z."/>
            <person name="Chen X."/>
            <person name="Li L."/>
            <person name="Li T."/>
            <person name="Wang S."/>
            <person name="Chen H."/>
            <person name="Zhou R."/>
        </authorList>
    </citation>
    <scope>NUCLEOTIDE SEQUENCE [LARGE SCALE GENOMIC DNA]</scope>
    <source>
        <strain evidence="2 3">Femo</strain>
    </source>
</reference>
<comment type="caution">
    <text evidence="2">The sequence shown here is derived from an EMBL/GenBank/DDBJ whole genome shotgun (WGS) entry which is preliminary data.</text>
</comment>
<evidence type="ECO:0000256" key="1">
    <source>
        <dbReference type="SAM" id="Phobius"/>
    </source>
</evidence>
<protein>
    <submittedName>
        <fullName evidence="2">Uncharacterized protein</fullName>
    </submittedName>
</protein>
<dbReference type="AlphaFoldDB" id="A0A828PMU4"/>
<keyword evidence="1" id="KW-0472">Membrane</keyword>
<accession>A0A828PMU4</accession>
<dbReference type="Proteomes" id="UP000005341">
    <property type="component" value="Unassembled WGS sequence"/>
</dbReference>
<dbReference type="EMBL" id="ADOG01000004">
    <property type="protein sequence ID" value="EFM92821.1"/>
    <property type="molecule type" value="Genomic_DNA"/>
</dbReference>
<proteinExistence type="predicted"/>